<name>A0A7J7Y651_RHIFE</name>
<dbReference type="GO" id="GO:0005516">
    <property type="term" value="F:calmodulin binding"/>
    <property type="evidence" value="ECO:0007669"/>
    <property type="project" value="TreeGrafter"/>
</dbReference>
<protein>
    <submittedName>
        <fullName evidence="1">IQ motif containing GTPase activating protein 2</fullName>
    </submittedName>
</protein>
<dbReference type="GO" id="GO:0005938">
    <property type="term" value="C:cell cortex"/>
    <property type="evidence" value="ECO:0007669"/>
    <property type="project" value="TreeGrafter"/>
</dbReference>
<dbReference type="GO" id="GO:0051015">
    <property type="term" value="F:actin filament binding"/>
    <property type="evidence" value="ECO:0007669"/>
    <property type="project" value="TreeGrafter"/>
</dbReference>
<accession>A0A7J7Y651</accession>
<dbReference type="AlphaFoldDB" id="A0A7J7Y651"/>
<evidence type="ECO:0000313" key="1">
    <source>
        <dbReference type="EMBL" id="KAF6357000.1"/>
    </source>
</evidence>
<evidence type="ECO:0000313" key="2">
    <source>
        <dbReference type="Proteomes" id="UP000585614"/>
    </source>
</evidence>
<proteinExistence type="predicted"/>
<reference evidence="1 2" key="1">
    <citation type="journal article" date="2020" name="Nature">
        <title>Six reference-quality genomes reveal evolution of bat adaptations.</title>
        <authorList>
            <person name="Jebb D."/>
            <person name="Huang Z."/>
            <person name="Pippel M."/>
            <person name="Hughes G.M."/>
            <person name="Lavrichenko K."/>
            <person name="Devanna P."/>
            <person name="Winkler S."/>
            <person name="Jermiin L.S."/>
            <person name="Skirmuntt E.C."/>
            <person name="Katzourakis A."/>
            <person name="Burkitt-Gray L."/>
            <person name="Ray D.A."/>
            <person name="Sullivan K.A.M."/>
            <person name="Roscito J.G."/>
            <person name="Kirilenko B.M."/>
            <person name="Davalos L.M."/>
            <person name="Corthals A.P."/>
            <person name="Power M.L."/>
            <person name="Jones G."/>
            <person name="Ransome R.D."/>
            <person name="Dechmann D.K.N."/>
            <person name="Locatelli A.G."/>
            <person name="Puechmaille S.J."/>
            <person name="Fedrigo O."/>
            <person name="Jarvis E.D."/>
            <person name="Hiller M."/>
            <person name="Vernes S.C."/>
            <person name="Myers E.W."/>
            <person name="Teeling E.C."/>
        </authorList>
    </citation>
    <scope>NUCLEOTIDE SEQUENCE [LARGE SCALE GENOMIC DNA]</scope>
    <source>
        <strain evidence="1">MRhiFer1</strain>
        <tissue evidence="1">Lung</tissue>
    </source>
</reference>
<sequence length="119" mass="13363">MDSFSGIVAVEYINEAIDEGNPLKTVDGLMLPTAKIRDVDPEHAQHYQDVLYHAKSQKLMDPASASNILWLDEIQHAVYEANMHHDKAKQYVLLNFGSICEGHLVLISLAWKNMCISPT</sequence>
<dbReference type="GO" id="GO:1903479">
    <property type="term" value="P:mitotic actomyosin contractile ring assembly actin filament organization"/>
    <property type="evidence" value="ECO:0007669"/>
    <property type="project" value="TreeGrafter"/>
</dbReference>
<dbReference type="EMBL" id="JACAGC010000007">
    <property type="protein sequence ID" value="KAF6357000.1"/>
    <property type="molecule type" value="Genomic_DNA"/>
</dbReference>
<dbReference type="PANTHER" id="PTHR14149">
    <property type="entry name" value="RAS GTPASE-ACTIVATING PROTEIN WITH IQ MOTIF"/>
    <property type="match status" value="1"/>
</dbReference>
<dbReference type="Proteomes" id="UP000585614">
    <property type="component" value="Unassembled WGS sequence"/>
</dbReference>
<dbReference type="PANTHER" id="PTHR14149:SF12">
    <property type="entry name" value="RAS GTPASE-ACTIVATING-LIKE PROTEIN IQGAP2"/>
    <property type="match status" value="1"/>
</dbReference>
<dbReference type="GO" id="GO:0005096">
    <property type="term" value="F:GTPase activator activity"/>
    <property type="evidence" value="ECO:0007669"/>
    <property type="project" value="TreeGrafter"/>
</dbReference>
<organism evidence="1 2">
    <name type="scientific">Rhinolophus ferrumequinum</name>
    <name type="common">Greater horseshoe bat</name>
    <dbReference type="NCBI Taxonomy" id="59479"/>
    <lineage>
        <taxon>Eukaryota</taxon>
        <taxon>Metazoa</taxon>
        <taxon>Chordata</taxon>
        <taxon>Craniata</taxon>
        <taxon>Vertebrata</taxon>
        <taxon>Euteleostomi</taxon>
        <taxon>Mammalia</taxon>
        <taxon>Eutheria</taxon>
        <taxon>Laurasiatheria</taxon>
        <taxon>Chiroptera</taxon>
        <taxon>Yinpterochiroptera</taxon>
        <taxon>Rhinolophoidea</taxon>
        <taxon>Rhinolophidae</taxon>
        <taxon>Rhinolophinae</taxon>
        <taxon>Rhinolophus</taxon>
    </lineage>
</organism>
<gene>
    <name evidence="1" type="ORF">mRhiFer1_006944</name>
</gene>
<comment type="caution">
    <text evidence="1">The sequence shown here is derived from an EMBL/GenBank/DDBJ whole genome shotgun (WGS) entry which is preliminary data.</text>
</comment>